<dbReference type="Proteomes" id="UP000664617">
    <property type="component" value="Unassembled WGS sequence"/>
</dbReference>
<keyword evidence="2" id="KW-1185">Reference proteome</keyword>
<sequence length="226" mass="24293">MRNEDVFSLRNLVPLPLQSEQVTRRTALGAAATSILALSVPEILAGRDNANGERYGMSDVARLRGAITGFSRGDQRHGGGYGREMVARYFLDDTRTMLNGRYANDATRRAMFSAASELAYLVGWMAFDDADHAVARKYFTVSVQLADEARDPAMAGHTLRAMAHQAVELGQTRDALALAEASVEGDRYRAACPRERSLFGVVHGRALAAAGLGGAAEPACCGLRTT</sequence>
<comment type="caution">
    <text evidence="1">The sequence shown here is derived from an EMBL/GenBank/DDBJ whole genome shotgun (WGS) entry which is preliminary data.</text>
</comment>
<evidence type="ECO:0000313" key="2">
    <source>
        <dbReference type="Proteomes" id="UP000664617"/>
    </source>
</evidence>
<proteinExistence type="predicted"/>
<gene>
    <name evidence="1" type="ORF">J0911_07585</name>
</gene>
<name>A0ABS3I7B8_9MICO</name>
<dbReference type="RefSeq" id="WP_207274846.1">
    <property type="nucleotide sequence ID" value="NZ_JAFMPK010000028.1"/>
</dbReference>
<reference evidence="2" key="1">
    <citation type="submission" date="2023-07" db="EMBL/GenBank/DDBJ databases">
        <title>Myceligenerans salitolerans sp. nov., a halotolerant actinomycete isolated from a salt lake in Xinjiang, China.</title>
        <authorList>
            <person name="Guan T."/>
        </authorList>
    </citation>
    <scope>NUCLEOTIDE SEQUENCE [LARGE SCALE GENOMIC DNA]</scope>
    <source>
        <strain evidence="2">XHU 5031</strain>
    </source>
</reference>
<protein>
    <recommendedName>
        <fullName evidence="3">Transcriptional regulator</fullName>
    </recommendedName>
</protein>
<dbReference type="EMBL" id="JAFMPK010000028">
    <property type="protein sequence ID" value="MBO0608891.1"/>
    <property type="molecule type" value="Genomic_DNA"/>
</dbReference>
<accession>A0ABS3I7B8</accession>
<evidence type="ECO:0008006" key="3">
    <source>
        <dbReference type="Google" id="ProtNLM"/>
    </source>
</evidence>
<organism evidence="1 2">
    <name type="scientific">Myceligenerans salitolerans</name>
    <dbReference type="NCBI Taxonomy" id="1230528"/>
    <lineage>
        <taxon>Bacteria</taxon>
        <taxon>Bacillati</taxon>
        <taxon>Actinomycetota</taxon>
        <taxon>Actinomycetes</taxon>
        <taxon>Micrococcales</taxon>
        <taxon>Promicromonosporaceae</taxon>
        <taxon>Myceligenerans</taxon>
    </lineage>
</organism>
<evidence type="ECO:0000313" key="1">
    <source>
        <dbReference type="EMBL" id="MBO0608891.1"/>
    </source>
</evidence>